<sequence>MRNEAKVNRLHPVTPHSSGQLVGLGLGTTPTHARCYCLSIKDFAVFLLGALCSHFAELEPLVSSSLRG</sequence>
<evidence type="ECO:0000313" key="3">
    <source>
        <dbReference type="Proteomes" id="UP000663880"/>
    </source>
</evidence>
<dbReference type="AlphaFoldDB" id="A0A821RW33"/>
<protein>
    <submittedName>
        <fullName evidence="2">Uncharacterized protein</fullName>
    </submittedName>
</protein>
<comment type="caution">
    <text evidence="2">The sequence shown here is derived from an EMBL/GenBank/DDBJ whole genome shotgun (WGS) entry which is preliminary data.</text>
</comment>
<accession>A0A821RW33</accession>
<dbReference type="Proteomes" id="UP000663880">
    <property type="component" value="Unassembled WGS sequence"/>
</dbReference>
<proteinExistence type="predicted"/>
<dbReference type="EMBL" id="CAJOBZ010000014">
    <property type="protein sequence ID" value="CAF4845268.1"/>
    <property type="molecule type" value="Genomic_DNA"/>
</dbReference>
<feature type="region of interest" description="Disordered" evidence="1">
    <location>
        <begin position="1"/>
        <end position="21"/>
    </location>
</feature>
<evidence type="ECO:0000256" key="1">
    <source>
        <dbReference type="SAM" id="MobiDB-lite"/>
    </source>
</evidence>
<gene>
    <name evidence="2" type="ORF">PMACD_LOCUS6568</name>
</gene>
<organism evidence="2 3">
    <name type="scientific">Pieris macdunnoughi</name>
    <dbReference type="NCBI Taxonomy" id="345717"/>
    <lineage>
        <taxon>Eukaryota</taxon>
        <taxon>Metazoa</taxon>
        <taxon>Ecdysozoa</taxon>
        <taxon>Arthropoda</taxon>
        <taxon>Hexapoda</taxon>
        <taxon>Insecta</taxon>
        <taxon>Pterygota</taxon>
        <taxon>Neoptera</taxon>
        <taxon>Endopterygota</taxon>
        <taxon>Lepidoptera</taxon>
        <taxon>Glossata</taxon>
        <taxon>Ditrysia</taxon>
        <taxon>Papilionoidea</taxon>
        <taxon>Pieridae</taxon>
        <taxon>Pierinae</taxon>
        <taxon>Pieris</taxon>
    </lineage>
</organism>
<reference evidence="2" key="1">
    <citation type="submission" date="2021-02" db="EMBL/GenBank/DDBJ databases">
        <authorList>
            <person name="Steward A R."/>
        </authorList>
    </citation>
    <scope>NUCLEOTIDE SEQUENCE</scope>
</reference>
<evidence type="ECO:0000313" key="2">
    <source>
        <dbReference type="EMBL" id="CAF4845268.1"/>
    </source>
</evidence>
<keyword evidence="3" id="KW-1185">Reference proteome</keyword>
<name>A0A821RW33_9NEOP</name>